<dbReference type="InterPro" id="IPR011989">
    <property type="entry name" value="ARM-like"/>
</dbReference>
<dbReference type="EMBL" id="GAKP01006344">
    <property type="protein sequence ID" value="JAC52608.1"/>
    <property type="molecule type" value="Transcribed_RNA"/>
</dbReference>
<keyword evidence="1" id="KW-0677">Repeat</keyword>
<dbReference type="AlphaFoldDB" id="A0A034WD50"/>
<dbReference type="OrthoDB" id="449062at2759"/>
<dbReference type="PANTHER" id="PTHR22895:SF0">
    <property type="entry name" value="ARMADILLO REPEAT-CONTAINING PROTEIN 6"/>
    <property type="match status" value="1"/>
</dbReference>
<dbReference type="Gene3D" id="1.25.10.10">
    <property type="entry name" value="Leucine-rich Repeat Variant"/>
    <property type="match status" value="1"/>
</dbReference>
<reference evidence="2" key="1">
    <citation type="journal article" date="2014" name="BMC Genomics">
        <title>Characterizing the developmental transcriptome of the oriental fruit fly, Bactrocera dorsalis (Diptera: Tephritidae) through comparative genomic analysis with Drosophila melanogaster utilizing modENCODE datasets.</title>
        <authorList>
            <person name="Geib S.M."/>
            <person name="Calla B."/>
            <person name="Hall B."/>
            <person name="Hou S."/>
            <person name="Manoukis N.C."/>
        </authorList>
    </citation>
    <scope>NUCLEOTIDE SEQUENCE</scope>
    <source>
        <strain evidence="2">Punador</strain>
    </source>
</reference>
<organism evidence="2">
    <name type="scientific">Bactrocera dorsalis</name>
    <name type="common">Oriental fruit fly</name>
    <name type="synonym">Dacus dorsalis</name>
    <dbReference type="NCBI Taxonomy" id="27457"/>
    <lineage>
        <taxon>Eukaryota</taxon>
        <taxon>Metazoa</taxon>
        <taxon>Ecdysozoa</taxon>
        <taxon>Arthropoda</taxon>
        <taxon>Hexapoda</taxon>
        <taxon>Insecta</taxon>
        <taxon>Pterygota</taxon>
        <taxon>Neoptera</taxon>
        <taxon>Endopterygota</taxon>
        <taxon>Diptera</taxon>
        <taxon>Brachycera</taxon>
        <taxon>Muscomorpha</taxon>
        <taxon>Tephritoidea</taxon>
        <taxon>Tephritidae</taxon>
        <taxon>Bactrocera</taxon>
        <taxon>Bactrocera</taxon>
    </lineage>
</organism>
<evidence type="ECO:0000313" key="2">
    <source>
        <dbReference type="EMBL" id="JAC52609.1"/>
    </source>
</evidence>
<dbReference type="EMBL" id="GAKP01006342">
    <property type="protein sequence ID" value="JAC52610.1"/>
    <property type="molecule type" value="Transcribed_RNA"/>
</dbReference>
<protein>
    <submittedName>
        <fullName evidence="2">Armadillo repeat-containing protein 6-like protein</fullName>
    </submittedName>
</protein>
<gene>
    <name evidence="2" type="primary">ARMC6</name>
</gene>
<accession>A0A034WD50</accession>
<dbReference type="PANTHER" id="PTHR22895">
    <property type="entry name" value="ARMADILLO REPEAT-CONTAINING PROTEIN 6"/>
    <property type="match status" value="1"/>
</dbReference>
<evidence type="ECO:0000256" key="1">
    <source>
        <dbReference type="ARBA" id="ARBA00022737"/>
    </source>
</evidence>
<dbReference type="EMBL" id="GAKP01006343">
    <property type="protein sequence ID" value="JAC52609.1"/>
    <property type="molecule type" value="Transcribed_RNA"/>
</dbReference>
<name>A0A034WD50_BACDO</name>
<dbReference type="GO" id="GO:0002244">
    <property type="term" value="P:hematopoietic progenitor cell differentiation"/>
    <property type="evidence" value="ECO:0007669"/>
    <property type="project" value="TreeGrafter"/>
</dbReference>
<dbReference type="InterPro" id="IPR000225">
    <property type="entry name" value="Armadillo"/>
</dbReference>
<proteinExistence type="predicted"/>
<dbReference type="SUPFAM" id="SSF48371">
    <property type="entry name" value="ARM repeat"/>
    <property type="match status" value="1"/>
</dbReference>
<dbReference type="InterPro" id="IPR016024">
    <property type="entry name" value="ARM-type_fold"/>
</dbReference>
<sequence length="470" mass="52024">MAKVISQETFDDVVKENIVDFSMSPDEAKEETIKQFEAQGINLANIIKDLTINPDTGKPVLNEIIDEIKTYIGQKSTDTKKLLENLSILDSECQKSISHRVLAGKNSAHEALVTLLEQELVNQNSSENVKPNLSVLEACLKCANSFTNKQPDIFDAEALAVILKLLSIEDENIIILTLQWLQKASIMHEINRQNIVNAGVVKKLKPFVSKQSSLKLIREVLAVLRYLVLDDDIRVEFGCAHEHARRIASEYIVDLTKLLGEYNDPNILSDLLLTIGALAVRQEFCTTIEDAGGIKFVFDIMTANQTSVRVNREAFKLLRALGGNDTVKAHIVQQGAAPIIKQALETHVSNENVVSGALACIATLTLRVKDNSAAFFATGIAETIVEAVRMHPKNKIVQRNGAWAIRNMVSRSRDQCESWISFGVEDLLNTALSSHPSIQQDVKAALRDLGCKVELREEFTGVAEKKIIGM</sequence>
<dbReference type="SMART" id="SM00185">
    <property type="entry name" value="ARM"/>
    <property type="match status" value="3"/>
</dbReference>